<evidence type="ECO:0000256" key="2">
    <source>
        <dbReference type="ARBA" id="ARBA00022771"/>
    </source>
</evidence>
<feature type="domain" description="SET" evidence="5">
    <location>
        <begin position="26"/>
        <end position="264"/>
    </location>
</feature>
<dbReference type="Gene3D" id="6.10.140.2220">
    <property type="match status" value="1"/>
</dbReference>
<dbReference type="PANTHER" id="PTHR12197">
    <property type="entry name" value="HISTONE-LYSINE N-METHYLTRANSFERASE SMYD"/>
    <property type="match status" value="1"/>
</dbReference>
<name>A0A816LWB6_BRANA</name>
<dbReference type="PROSITE" id="PS01360">
    <property type="entry name" value="ZF_MYND_1"/>
    <property type="match status" value="1"/>
</dbReference>
<accession>A0A816LWB6</accession>
<dbReference type="SMART" id="SM00317">
    <property type="entry name" value="SET"/>
    <property type="match status" value="1"/>
</dbReference>
<dbReference type="InterPro" id="IPR001214">
    <property type="entry name" value="SET_dom"/>
</dbReference>
<dbReference type="InterPro" id="IPR011990">
    <property type="entry name" value="TPR-like_helical_dom_sf"/>
</dbReference>
<dbReference type="InterPro" id="IPR050869">
    <property type="entry name" value="H3K4_H4K5_MeTrfase"/>
</dbReference>
<dbReference type="InterPro" id="IPR002893">
    <property type="entry name" value="Znf_MYND"/>
</dbReference>
<sequence>MFSRAIYGELTREKAMADTQTFLRDRCLTVLNLPEKGRSLFISRDFRPGEVILRQEPYVSVPNNNSSESRCDGCFKTDGLKKCSGCQVVWYCGSSCQKSEWKLHRHECKALCRLEKEKRMLVTPTIRLMVKLYLKRNFQNEKVIPITTTDDYSLVEALVSHMPELDEKQLMLYAQMANLVNLILQFPGIDLKEIAENFSKFSCNAHSICDSELRPEGIGLFPLVSIINHSCSPNAVLVFEEKMAVVRAMDNISKDSEVVTISYIETAGSTLTRQKSLKEQYLFHCHCARCSNIGKPHDIEESAILEGYRCANEKCSGFLLRDPDEKGFVCQKCMLLRSKEEVKKLAGDVKTVIAKAPASPSAENTQDAIALYKTLEKRQEKLYHSFSITLMRTREKLLKMLMEVESWREALSYCKLIVLVYQRVYPATHPLIGLQFYTQGKLEWLLGQTEEAVSSLIKAYDILRISHGTSTPFMKDLSAKLDEARAEASYKLLALEDGN</sequence>
<dbReference type="PROSITE" id="PS50865">
    <property type="entry name" value="ZF_MYND_2"/>
    <property type="match status" value="1"/>
</dbReference>
<keyword evidence="2 4" id="KW-0863">Zinc-finger</keyword>
<dbReference type="Gene3D" id="1.10.220.160">
    <property type="match status" value="1"/>
</dbReference>
<dbReference type="EMBL" id="HG994371">
    <property type="protein sequence ID" value="CAF1951418.1"/>
    <property type="molecule type" value="Genomic_DNA"/>
</dbReference>
<proteinExistence type="predicted"/>
<evidence type="ECO:0000256" key="4">
    <source>
        <dbReference type="PROSITE-ProRule" id="PRU00134"/>
    </source>
</evidence>
<dbReference type="Pfam" id="PF00856">
    <property type="entry name" value="SET"/>
    <property type="match status" value="1"/>
</dbReference>
<dbReference type="Gene3D" id="1.25.40.10">
    <property type="entry name" value="Tetratricopeptide repeat domain"/>
    <property type="match status" value="1"/>
</dbReference>
<dbReference type="PANTHER" id="PTHR12197:SF251">
    <property type="entry name" value="EG:BACR7C10.4 PROTEIN"/>
    <property type="match status" value="1"/>
</dbReference>
<dbReference type="AlphaFoldDB" id="A0A816LWB6"/>
<dbReference type="Gene3D" id="2.170.270.10">
    <property type="entry name" value="SET domain"/>
    <property type="match status" value="1"/>
</dbReference>
<dbReference type="InterPro" id="IPR046341">
    <property type="entry name" value="SET_dom_sf"/>
</dbReference>
<organism evidence="7">
    <name type="scientific">Brassica napus</name>
    <name type="common">Rape</name>
    <dbReference type="NCBI Taxonomy" id="3708"/>
    <lineage>
        <taxon>Eukaryota</taxon>
        <taxon>Viridiplantae</taxon>
        <taxon>Streptophyta</taxon>
        <taxon>Embryophyta</taxon>
        <taxon>Tracheophyta</taxon>
        <taxon>Spermatophyta</taxon>
        <taxon>Magnoliopsida</taxon>
        <taxon>eudicotyledons</taxon>
        <taxon>Gunneridae</taxon>
        <taxon>Pentapetalae</taxon>
        <taxon>rosids</taxon>
        <taxon>malvids</taxon>
        <taxon>Brassicales</taxon>
        <taxon>Brassicaceae</taxon>
        <taxon>Brassiceae</taxon>
        <taxon>Brassica</taxon>
    </lineage>
</organism>
<evidence type="ECO:0000256" key="3">
    <source>
        <dbReference type="ARBA" id="ARBA00022833"/>
    </source>
</evidence>
<dbReference type="Proteomes" id="UP001295469">
    <property type="component" value="Chromosome C07"/>
</dbReference>
<dbReference type="Pfam" id="PF01753">
    <property type="entry name" value="zf-MYND"/>
    <property type="match status" value="1"/>
</dbReference>
<dbReference type="SUPFAM" id="SSF82199">
    <property type="entry name" value="SET domain"/>
    <property type="match status" value="1"/>
</dbReference>
<keyword evidence="3" id="KW-0862">Zinc</keyword>
<feature type="domain" description="MYND-type" evidence="6">
    <location>
        <begin position="71"/>
        <end position="108"/>
    </location>
</feature>
<keyword evidence="1" id="KW-0479">Metal-binding</keyword>
<gene>
    <name evidence="7" type="ORF">DARMORV10_C07P05160.1</name>
</gene>
<evidence type="ECO:0000259" key="6">
    <source>
        <dbReference type="PROSITE" id="PS50865"/>
    </source>
</evidence>
<protein>
    <submittedName>
        <fullName evidence="7">(rape) hypothetical protein</fullName>
    </submittedName>
</protein>
<evidence type="ECO:0000313" key="7">
    <source>
        <dbReference type="EMBL" id="CAF1951418.1"/>
    </source>
</evidence>
<dbReference type="PROSITE" id="PS50280">
    <property type="entry name" value="SET"/>
    <property type="match status" value="1"/>
</dbReference>
<reference evidence="7" key="1">
    <citation type="submission" date="2021-01" db="EMBL/GenBank/DDBJ databases">
        <authorList>
            <consortium name="Genoscope - CEA"/>
            <person name="William W."/>
        </authorList>
    </citation>
    <scope>NUCLEOTIDE SEQUENCE</scope>
</reference>
<dbReference type="GO" id="GO:0008270">
    <property type="term" value="F:zinc ion binding"/>
    <property type="evidence" value="ECO:0007669"/>
    <property type="project" value="UniProtKB-KW"/>
</dbReference>
<evidence type="ECO:0000259" key="5">
    <source>
        <dbReference type="PROSITE" id="PS50280"/>
    </source>
</evidence>
<evidence type="ECO:0000256" key="1">
    <source>
        <dbReference type="ARBA" id="ARBA00022723"/>
    </source>
</evidence>